<keyword evidence="9" id="KW-0902">Two-component regulatory system</keyword>
<dbReference type="Gene3D" id="6.10.340.10">
    <property type="match status" value="1"/>
</dbReference>
<keyword evidence="6 11" id="KW-0812">Transmembrane</keyword>
<dbReference type="SMART" id="SM00387">
    <property type="entry name" value="HATPase_c"/>
    <property type="match status" value="1"/>
</dbReference>
<keyword evidence="15" id="KW-1185">Reference proteome</keyword>
<dbReference type="Proteomes" id="UP000277811">
    <property type="component" value="Unassembled WGS sequence"/>
</dbReference>
<keyword evidence="8 11" id="KW-1133">Transmembrane helix</keyword>
<evidence type="ECO:0000259" key="13">
    <source>
        <dbReference type="PROSITE" id="PS50885"/>
    </source>
</evidence>
<evidence type="ECO:0000256" key="1">
    <source>
        <dbReference type="ARBA" id="ARBA00000085"/>
    </source>
</evidence>
<accession>A0A498RAQ5</accession>
<dbReference type="SUPFAM" id="SSF47384">
    <property type="entry name" value="Homodimeric domain of signal transducing histidine kinase"/>
    <property type="match status" value="1"/>
</dbReference>
<evidence type="ECO:0000313" key="14">
    <source>
        <dbReference type="EMBL" id="VBB08289.1"/>
    </source>
</evidence>
<dbReference type="Pfam" id="PF00672">
    <property type="entry name" value="HAMP"/>
    <property type="match status" value="1"/>
</dbReference>
<protein>
    <recommendedName>
        <fullName evidence="3">histidine kinase</fullName>
        <ecNumber evidence="3">2.7.13.3</ecNumber>
    </recommendedName>
</protein>
<evidence type="ECO:0000256" key="10">
    <source>
        <dbReference type="ARBA" id="ARBA00023136"/>
    </source>
</evidence>
<dbReference type="EMBL" id="UPPP01000086">
    <property type="protein sequence ID" value="VBB08289.1"/>
    <property type="molecule type" value="Genomic_DNA"/>
</dbReference>
<proteinExistence type="predicted"/>
<dbReference type="AlphaFoldDB" id="A0A498RAQ5"/>
<dbReference type="SUPFAM" id="SSF158472">
    <property type="entry name" value="HAMP domain-like"/>
    <property type="match status" value="1"/>
</dbReference>
<evidence type="ECO:0000256" key="6">
    <source>
        <dbReference type="ARBA" id="ARBA00022692"/>
    </source>
</evidence>
<dbReference type="GO" id="GO:0000155">
    <property type="term" value="F:phosphorelay sensor kinase activity"/>
    <property type="evidence" value="ECO:0007669"/>
    <property type="project" value="InterPro"/>
</dbReference>
<dbReference type="Pfam" id="PF00512">
    <property type="entry name" value="HisKA"/>
    <property type="match status" value="1"/>
</dbReference>
<dbReference type="PANTHER" id="PTHR45436:SF5">
    <property type="entry name" value="SENSOR HISTIDINE KINASE TRCS"/>
    <property type="match status" value="1"/>
</dbReference>
<dbReference type="Gene3D" id="1.10.287.130">
    <property type="match status" value="1"/>
</dbReference>
<evidence type="ECO:0000256" key="4">
    <source>
        <dbReference type="ARBA" id="ARBA00022553"/>
    </source>
</evidence>
<evidence type="ECO:0000256" key="7">
    <source>
        <dbReference type="ARBA" id="ARBA00022777"/>
    </source>
</evidence>
<dbReference type="PANTHER" id="PTHR45436">
    <property type="entry name" value="SENSOR HISTIDINE KINASE YKOH"/>
    <property type="match status" value="1"/>
</dbReference>
<dbReference type="InterPro" id="IPR036097">
    <property type="entry name" value="HisK_dim/P_sf"/>
</dbReference>
<evidence type="ECO:0000256" key="5">
    <source>
        <dbReference type="ARBA" id="ARBA00022679"/>
    </source>
</evidence>
<feature type="domain" description="HAMP" evidence="13">
    <location>
        <begin position="153"/>
        <end position="206"/>
    </location>
</feature>
<comment type="catalytic activity">
    <reaction evidence="1">
        <text>ATP + protein L-histidine = ADP + protein N-phospho-L-histidine.</text>
        <dbReference type="EC" id="2.7.13.3"/>
    </reaction>
</comment>
<keyword evidence="10 11" id="KW-0472">Membrane</keyword>
<dbReference type="InterPro" id="IPR036890">
    <property type="entry name" value="HATPase_C_sf"/>
</dbReference>
<comment type="subcellular location">
    <subcellularLocation>
        <location evidence="2">Membrane</location>
    </subcellularLocation>
</comment>
<dbReference type="InterPro" id="IPR050428">
    <property type="entry name" value="TCS_sensor_his_kinase"/>
</dbReference>
<dbReference type="InterPro" id="IPR005467">
    <property type="entry name" value="His_kinase_dom"/>
</dbReference>
<keyword evidence="7" id="KW-0418">Kinase</keyword>
<evidence type="ECO:0000256" key="9">
    <source>
        <dbReference type="ARBA" id="ARBA00023012"/>
    </source>
</evidence>
<feature type="transmembrane region" description="Helical" evidence="11">
    <location>
        <begin position="124"/>
        <end position="150"/>
    </location>
</feature>
<sequence>MVCTVVIVMSMQYLLMRDAATKTMAGLSIVRNLVVSENNEHTIHIDAGDPDLVQALAGGVMLQITAANGRIVSRSPALGNSFLPAYTGSPIQTYWGHEPVLTAGFRLPDNGRVQTIYPLAGTFLVLRTLVLLFAIISGGGLILTLGLCWFGTRKMMRPLAVLTETTQRITASDLNQRLELRSSYKEMAALTATFNEMLERLEISFRNQQEFVAFASHDLRTPLTIIKNYTHILSNWGLSDPAVCREALESIQKTIATTERWVNDLLLLLEVQGSHFIEQERFPIDTMLEEIVEEARLLAGASIITCHTEPATVAANSDYIRRALWALLDNAIKYSGPEGQVAVNARIDRELNTCRITVTDSGPGISEKERERIFQPFYRSKKQAAKQGHGLGLALVRAVLTAFNGRIYVESGPGKGSSFVAVLPLAADQVLDKKDPMGL</sequence>
<gene>
    <name evidence="14" type="ORF">LUCI_3560</name>
</gene>
<dbReference type="CDD" id="cd06225">
    <property type="entry name" value="HAMP"/>
    <property type="match status" value="1"/>
</dbReference>
<name>A0A498RAQ5_9FIRM</name>
<dbReference type="Pfam" id="PF02518">
    <property type="entry name" value="HATPase_c"/>
    <property type="match status" value="1"/>
</dbReference>
<dbReference type="GO" id="GO:0005886">
    <property type="term" value="C:plasma membrane"/>
    <property type="evidence" value="ECO:0007669"/>
    <property type="project" value="TreeGrafter"/>
</dbReference>
<dbReference type="InterPro" id="IPR003661">
    <property type="entry name" value="HisK_dim/P_dom"/>
</dbReference>
<dbReference type="CDD" id="cd00075">
    <property type="entry name" value="HATPase"/>
    <property type="match status" value="1"/>
</dbReference>
<evidence type="ECO:0000256" key="8">
    <source>
        <dbReference type="ARBA" id="ARBA00022989"/>
    </source>
</evidence>
<dbReference type="InterPro" id="IPR003594">
    <property type="entry name" value="HATPase_dom"/>
</dbReference>
<dbReference type="SUPFAM" id="SSF55874">
    <property type="entry name" value="ATPase domain of HSP90 chaperone/DNA topoisomerase II/histidine kinase"/>
    <property type="match status" value="1"/>
</dbReference>
<reference evidence="14 15" key="1">
    <citation type="submission" date="2018-06" db="EMBL/GenBank/DDBJ databases">
        <authorList>
            <person name="Strepis N."/>
        </authorList>
    </citation>
    <scope>NUCLEOTIDE SEQUENCE [LARGE SCALE GENOMIC DNA]</scope>
    <source>
        <strain evidence="14">LUCI</strain>
    </source>
</reference>
<evidence type="ECO:0000256" key="3">
    <source>
        <dbReference type="ARBA" id="ARBA00012438"/>
    </source>
</evidence>
<evidence type="ECO:0000259" key="12">
    <source>
        <dbReference type="PROSITE" id="PS50109"/>
    </source>
</evidence>
<dbReference type="InterPro" id="IPR004358">
    <property type="entry name" value="Sig_transdc_His_kin-like_C"/>
</dbReference>
<keyword evidence="4" id="KW-0597">Phosphoprotein</keyword>
<dbReference type="InterPro" id="IPR003660">
    <property type="entry name" value="HAMP_dom"/>
</dbReference>
<evidence type="ECO:0000256" key="2">
    <source>
        <dbReference type="ARBA" id="ARBA00004370"/>
    </source>
</evidence>
<organism evidence="14 15">
    <name type="scientific">Lucifera butyrica</name>
    <dbReference type="NCBI Taxonomy" id="1351585"/>
    <lineage>
        <taxon>Bacteria</taxon>
        <taxon>Bacillati</taxon>
        <taxon>Bacillota</taxon>
        <taxon>Negativicutes</taxon>
        <taxon>Veillonellales</taxon>
        <taxon>Veillonellaceae</taxon>
        <taxon>Lucifera</taxon>
    </lineage>
</organism>
<keyword evidence="5" id="KW-0808">Transferase</keyword>
<dbReference type="PROSITE" id="PS50885">
    <property type="entry name" value="HAMP"/>
    <property type="match status" value="1"/>
</dbReference>
<evidence type="ECO:0000313" key="15">
    <source>
        <dbReference type="Proteomes" id="UP000277811"/>
    </source>
</evidence>
<feature type="domain" description="Histidine kinase" evidence="12">
    <location>
        <begin position="214"/>
        <end position="427"/>
    </location>
</feature>
<dbReference type="PROSITE" id="PS50109">
    <property type="entry name" value="HIS_KIN"/>
    <property type="match status" value="1"/>
</dbReference>
<dbReference type="EC" id="2.7.13.3" evidence="3"/>
<dbReference type="Gene3D" id="3.30.565.10">
    <property type="entry name" value="Histidine kinase-like ATPase, C-terminal domain"/>
    <property type="match status" value="1"/>
</dbReference>
<evidence type="ECO:0000256" key="11">
    <source>
        <dbReference type="SAM" id="Phobius"/>
    </source>
</evidence>
<dbReference type="PRINTS" id="PR00344">
    <property type="entry name" value="BCTRLSENSOR"/>
</dbReference>
<dbReference type="CDD" id="cd00082">
    <property type="entry name" value="HisKA"/>
    <property type="match status" value="1"/>
</dbReference>
<dbReference type="SMART" id="SM00388">
    <property type="entry name" value="HisKA"/>
    <property type="match status" value="1"/>
</dbReference>
<dbReference type="SMART" id="SM00304">
    <property type="entry name" value="HAMP"/>
    <property type="match status" value="1"/>
</dbReference>